<reference evidence="2 3" key="1">
    <citation type="submission" date="2019-01" db="EMBL/GenBank/DDBJ databases">
        <title>Pseudoxanthomonas composti sp. nov., isolated from compost.</title>
        <authorList>
            <person name="Yang G."/>
        </authorList>
    </citation>
    <scope>NUCLEOTIDE SEQUENCE [LARGE SCALE GENOMIC DNA]</scope>
    <source>
        <strain evidence="2 3">GSS15</strain>
    </source>
</reference>
<dbReference type="PROSITE" id="PS50006">
    <property type="entry name" value="FHA_DOMAIN"/>
    <property type="match status" value="1"/>
</dbReference>
<dbReference type="OrthoDB" id="5953293at2"/>
<dbReference type="Pfam" id="PF01590">
    <property type="entry name" value="GAF"/>
    <property type="match status" value="1"/>
</dbReference>
<dbReference type="SUPFAM" id="SSF55781">
    <property type="entry name" value="GAF domain-like"/>
    <property type="match status" value="1"/>
</dbReference>
<proteinExistence type="predicted"/>
<dbReference type="InterPro" id="IPR008984">
    <property type="entry name" value="SMAD_FHA_dom_sf"/>
</dbReference>
<dbReference type="Pfam" id="PF00498">
    <property type="entry name" value="FHA"/>
    <property type="match status" value="1"/>
</dbReference>
<name>A0A4Q1JZF9_9GAMM</name>
<dbReference type="SUPFAM" id="SSF49879">
    <property type="entry name" value="SMAD/FHA domain"/>
    <property type="match status" value="1"/>
</dbReference>
<evidence type="ECO:0000313" key="3">
    <source>
        <dbReference type="Proteomes" id="UP000289784"/>
    </source>
</evidence>
<evidence type="ECO:0000313" key="2">
    <source>
        <dbReference type="EMBL" id="RXR08479.1"/>
    </source>
</evidence>
<dbReference type="InterPro" id="IPR003018">
    <property type="entry name" value="GAF"/>
</dbReference>
<protein>
    <submittedName>
        <fullName evidence="2">FHA domain-containing protein</fullName>
    </submittedName>
</protein>
<dbReference type="SMART" id="SM00065">
    <property type="entry name" value="GAF"/>
    <property type="match status" value="1"/>
</dbReference>
<keyword evidence="3" id="KW-1185">Reference proteome</keyword>
<feature type="domain" description="FHA" evidence="1">
    <location>
        <begin position="25"/>
        <end position="74"/>
    </location>
</feature>
<accession>A0A4Q1JZF9</accession>
<dbReference type="CDD" id="cd00060">
    <property type="entry name" value="FHA"/>
    <property type="match status" value="1"/>
</dbReference>
<dbReference type="Gene3D" id="3.30.450.40">
    <property type="match status" value="1"/>
</dbReference>
<comment type="caution">
    <text evidence="2">The sequence shown here is derived from an EMBL/GenBank/DDBJ whole genome shotgun (WGS) entry which is preliminary data.</text>
</comment>
<dbReference type="Gene3D" id="2.60.200.20">
    <property type="match status" value="1"/>
</dbReference>
<dbReference type="EMBL" id="SAWZ01000001">
    <property type="protein sequence ID" value="RXR08479.1"/>
    <property type="molecule type" value="Genomic_DNA"/>
</dbReference>
<dbReference type="SMART" id="SM00240">
    <property type="entry name" value="FHA"/>
    <property type="match status" value="1"/>
</dbReference>
<dbReference type="RefSeq" id="WP_129469371.1">
    <property type="nucleotide sequence ID" value="NZ_SAWZ01000001.1"/>
</dbReference>
<dbReference type="AlphaFoldDB" id="A0A4Q1JZF9"/>
<dbReference type="InterPro" id="IPR029016">
    <property type="entry name" value="GAF-like_dom_sf"/>
</dbReference>
<dbReference type="Proteomes" id="UP000289784">
    <property type="component" value="Unassembled WGS sequence"/>
</dbReference>
<dbReference type="PANTHER" id="PTHR23308">
    <property type="entry name" value="NUCLEAR INHIBITOR OF PROTEIN PHOSPHATASE-1"/>
    <property type="match status" value="1"/>
</dbReference>
<sequence>MPARLIAYLPDAPAPSLLLREGDAVTIGRAEGNALRLSHPSVSRHHARLSSNARGWALDDLGSKNGSFRDSQRVEAPARLDGAAWLRFGDIYVEFTPMGEEDAAREAGQAHARRTRATALTRGVGQALDLDDMLTASVHAVAELAQCDRGYLILAGADQPRVAAACGPRATRDFAGSTGALQHALARGLSTVAHDIGHLPWLSTRESVLASGISALACLPLRDGDRVIGALYADSMRPGAAITALDMELLQAFCERCALWLVARGARDRLDHAAT</sequence>
<evidence type="ECO:0000259" key="1">
    <source>
        <dbReference type="PROSITE" id="PS50006"/>
    </source>
</evidence>
<dbReference type="InterPro" id="IPR050923">
    <property type="entry name" value="Cell_Proc_Reg/RNA_Proc"/>
</dbReference>
<gene>
    <name evidence="2" type="ORF">EPA99_01240</name>
</gene>
<organism evidence="2 3">
    <name type="scientific">Pseudoxanthomonas composti</name>
    <dbReference type="NCBI Taxonomy" id="2137479"/>
    <lineage>
        <taxon>Bacteria</taxon>
        <taxon>Pseudomonadati</taxon>
        <taxon>Pseudomonadota</taxon>
        <taxon>Gammaproteobacteria</taxon>
        <taxon>Lysobacterales</taxon>
        <taxon>Lysobacteraceae</taxon>
        <taxon>Pseudoxanthomonas</taxon>
    </lineage>
</organism>
<dbReference type="InterPro" id="IPR000253">
    <property type="entry name" value="FHA_dom"/>
</dbReference>